<feature type="compositionally biased region" description="Acidic residues" evidence="4">
    <location>
        <begin position="149"/>
        <end position="163"/>
    </location>
</feature>
<dbReference type="InterPro" id="IPR020095">
    <property type="entry name" value="PsdUridine_synth_TruA_C"/>
</dbReference>
<evidence type="ECO:0000256" key="2">
    <source>
        <dbReference type="ARBA" id="ARBA00022694"/>
    </source>
</evidence>
<dbReference type="PANTHER" id="PTHR11142:SF5">
    <property type="entry name" value="TRNA PSEUDOURIDINE(38_39) SYNTHASE"/>
    <property type="match status" value="1"/>
</dbReference>
<gene>
    <name evidence="6" type="ORF">GQ602_005820</name>
</gene>
<dbReference type="InterPro" id="IPR020094">
    <property type="entry name" value="TruA/RsuA/RluB/E/F_N"/>
</dbReference>
<evidence type="ECO:0000256" key="3">
    <source>
        <dbReference type="ARBA" id="ARBA00023235"/>
    </source>
</evidence>
<keyword evidence="2" id="KW-0819">tRNA processing</keyword>
<dbReference type="NCBIfam" id="TIGR00071">
    <property type="entry name" value="hisT_truA"/>
    <property type="match status" value="1"/>
</dbReference>
<dbReference type="OrthoDB" id="25767at2759"/>
<reference evidence="6 7" key="1">
    <citation type="journal article" date="2020" name="G3 (Bethesda)">
        <title>Genetic Underpinnings of Host Manipulation by Ophiocordyceps as Revealed by Comparative Transcriptomics.</title>
        <authorList>
            <person name="Will I."/>
            <person name="Das B."/>
            <person name="Trinh T."/>
            <person name="Brachmann A."/>
            <person name="Ohm R.A."/>
            <person name="de Bekker C."/>
        </authorList>
    </citation>
    <scope>NUCLEOTIDE SEQUENCE [LARGE SCALE GENOMIC DNA]</scope>
    <source>
        <strain evidence="6 7">EC05</strain>
    </source>
</reference>
<dbReference type="InterPro" id="IPR020097">
    <property type="entry name" value="PsdUridine_synth_TruA_a/b_dom"/>
</dbReference>
<dbReference type="GO" id="GO:0005634">
    <property type="term" value="C:nucleus"/>
    <property type="evidence" value="ECO:0007669"/>
    <property type="project" value="TreeGrafter"/>
</dbReference>
<dbReference type="EMBL" id="JAACLJ010000006">
    <property type="protein sequence ID" value="KAF4584447.1"/>
    <property type="molecule type" value="Genomic_DNA"/>
</dbReference>
<evidence type="ECO:0000259" key="5">
    <source>
        <dbReference type="Pfam" id="PF01416"/>
    </source>
</evidence>
<dbReference type="Pfam" id="PF01416">
    <property type="entry name" value="PseudoU_synth_1"/>
    <property type="match status" value="1"/>
</dbReference>
<dbReference type="InterPro" id="IPR001406">
    <property type="entry name" value="PsdUridine_synth_TruA"/>
</dbReference>
<proteinExistence type="inferred from homology"/>
<dbReference type="Proteomes" id="UP000562929">
    <property type="component" value="Unassembled WGS sequence"/>
</dbReference>
<feature type="compositionally biased region" description="Basic and acidic residues" evidence="4">
    <location>
        <begin position="483"/>
        <end position="506"/>
    </location>
</feature>
<dbReference type="GO" id="GO:1990481">
    <property type="term" value="P:mRNA pseudouridine synthesis"/>
    <property type="evidence" value="ECO:0007669"/>
    <property type="project" value="TreeGrafter"/>
</dbReference>
<evidence type="ECO:0000313" key="6">
    <source>
        <dbReference type="EMBL" id="KAF4584447.1"/>
    </source>
</evidence>
<organism evidence="6 7">
    <name type="scientific">Ophiocordyceps camponoti-floridani</name>
    <dbReference type="NCBI Taxonomy" id="2030778"/>
    <lineage>
        <taxon>Eukaryota</taxon>
        <taxon>Fungi</taxon>
        <taxon>Dikarya</taxon>
        <taxon>Ascomycota</taxon>
        <taxon>Pezizomycotina</taxon>
        <taxon>Sordariomycetes</taxon>
        <taxon>Hypocreomycetidae</taxon>
        <taxon>Hypocreales</taxon>
        <taxon>Ophiocordycipitaceae</taxon>
        <taxon>Ophiocordyceps</taxon>
    </lineage>
</organism>
<dbReference type="Gene3D" id="3.30.70.580">
    <property type="entry name" value="Pseudouridine synthase I, catalytic domain, N-terminal subdomain"/>
    <property type="match status" value="1"/>
</dbReference>
<evidence type="ECO:0000313" key="7">
    <source>
        <dbReference type="Proteomes" id="UP000562929"/>
    </source>
</evidence>
<sequence>MADSNYESWTRTGLIKRLRELEAELKTRPPSAEEEEIIAPLPTKAKPAFDPSRYSTRFIALKLAYLGKRYGGFEFQALGNQPTIEEELWKALCKACLIFPDGHVDAVQFDCCQYSKCGRTDRGVSAFGQVISLRVRSNRPLEVRRERDGEEEEEEEEEETPPFDDMADELCYPRILNRILPPDIRILAWCPSPPADFSARFSCRERQYRYFFTQPAFAGGRLDIAAMRDAAKRFEGEHDFRNLCKVDPAKQITNFRRRILEADVVEMHDSRAFMPFDGTGTGADGKVYYFLVRGTAFLWHQIRHMVAVLFLVGQGFEKPSVVSQLLDVDATPRKPAYVMADEVPLVLWDCAYPDLEKLEASAQTNRVEDSLRWIYVGDDAPADKFGLHGVVDRLWRLWRECKMDELLAGELLQLVATQGAMQRRGEEKDLRRKVGTTMFEGGNSGRLAGKYVALSNRRMLESPEEQNERYAKRKGYASAQDMRMQKSTEREAKAAAKTKAETTGDG</sequence>
<dbReference type="InterPro" id="IPR041707">
    <property type="entry name" value="Pus3-like"/>
</dbReference>
<feature type="compositionally biased region" description="Basic and acidic residues" evidence="4">
    <location>
        <begin position="459"/>
        <end position="470"/>
    </location>
</feature>
<comment type="caution">
    <text evidence="6">The sequence shown here is derived from an EMBL/GenBank/DDBJ whole genome shotgun (WGS) entry which is preliminary data.</text>
</comment>
<feature type="region of interest" description="Disordered" evidence="4">
    <location>
        <begin position="142"/>
        <end position="163"/>
    </location>
</feature>
<dbReference type="CDD" id="cd02569">
    <property type="entry name" value="PseudoU_synth_ScPus3"/>
    <property type="match status" value="1"/>
</dbReference>
<dbReference type="HAMAP" id="MF_00171">
    <property type="entry name" value="TruA"/>
    <property type="match status" value="1"/>
</dbReference>
<dbReference type="GO" id="GO:0031119">
    <property type="term" value="P:tRNA pseudouridine synthesis"/>
    <property type="evidence" value="ECO:0007669"/>
    <property type="project" value="TreeGrafter"/>
</dbReference>
<evidence type="ECO:0000256" key="1">
    <source>
        <dbReference type="ARBA" id="ARBA00009375"/>
    </source>
</evidence>
<dbReference type="GO" id="GO:0003723">
    <property type="term" value="F:RNA binding"/>
    <property type="evidence" value="ECO:0007669"/>
    <property type="project" value="InterPro"/>
</dbReference>
<feature type="region of interest" description="Disordered" evidence="4">
    <location>
        <begin position="459"/>
        <end position="506"/>
    </location>
</feature>
<keyword evidence="3" id="KW-0413">Isomerase</keyword>
<dbReference type="AlphaFoldDB" id="A0A8H4Q3Z3"/>
<evidence type="ECO:0000256" key="4">
    <source>
        <dbReference type="SAM" id="MobiDB-lite"/>
    </source>
</evidence>
<comment type="similarity">
    <text evidence="1">Belongs to the tRNA pseudouridine synthase TruA family.</text>
</comment>
<dbReference type="GO" id="GO:0005737">
    <property type="term" value="C:cytoplasm"/>
    <property type="evidence" value="ECO:0007669"/>
    <property type="project" value="TreeGrafter"/>
</dbReference>
<dbReference type="GO" id="GO:0009982">
    <property type="term" value="F:pseudouridine synthase activity"/>
    <property type="evidence" value="ECO:0007669"/>
    <property type="project" value="InterPro"/>
</dbReference>
<accession>A0A8H4Q3Z3</accession>
<keyword evidence="7" id="KW-1185">Reference proteome</keyword>
<name>A0A8H4Q3Z3_9HYPO</name>
<dbReference type="SUPFAM" id="SSF55120">
    <property type="entry name" value="Pseudouridine synthase"/>
    <property type="match status" value="1"/>
</dbReference>
<protein>
    <submittedName>
        <fullName evidence="6">Pseudouridylate synthase 3</fullName>
    </submittedName>
</protein>
<feature type="domain" description="Pseudouridine synthase I TruA alpha/beta" evidence="5">
    <location>
        <begin position="230"/>
        <end position="353"/>
    </location>
</feature>
<dbReference type="Gene3D" id="3.30.70.660">
    <property type="entry name" value="Pseudouridine synthase I, catalytic domain, C-terminal subdomain"/>
    <property type="match status" value="1"/>
</dbReference>
<dbReference type="InterPro" id="IPR020103">
    <property type="entry name" value="PsdUridine_synth_cat_dom_sf"/>
</dbReference>
<dbReference type="PANTHER" id="PTHR11142">
    <property type="entry name" value="PSEUDOURIDYLATE SYNTHASE"/>
    <property type="match status" value="1"/>
</dbReference>